<organism evidence="3 4">
    <name type="scientific">Symbiodinium microadriaticum</name>
    <name type="common">Dinoflagellate</name>
    <name type="synonym">Zooxanthella microadriatica</name>
    <dbReference type="NCBI Taxonomy" id="2951"/>
    <lineage>
        <taxon>Eukaryota</taxon>
        <taxon>Sar</taxon>
        <taxon>Alveolata</taxon>
        <taxon>Dinophyceae</taxon>
        <taxon>Suessiales</taxon>
        <taxon>Symbiodiniaceae</taxon>
        <taxon>Symbiodinium</taxon>
    </lineage>
</organism>
<dbReference type="Proteomes" id="UP000186817">
    <property type="component" value="Unassembled WGS sequence"/>
</dbReference>
<protein>
    <recommendedName>
        <fullName evidence="2">Kinesin motor domain-containing protein</fullName>
    </recommendedName>
</protein>
<evidence type="ECO:0000313" key="3">
    <source>
        <dbReference type="EMBL" id="OLP74113.1"/>
    </source>
</evidence>
<evidence type="ECO:0000256" key="1">
    <source>
        <dbReference type="PROSITE-ProRule" id="PRU00283"/>
    </source>
</evidence>
<dbReference type="GO" id="GO:0008017">
    <property type="term" value="F:microtubule binding"/>
    <property type="evidence" value="ECO:0007669"/>
    <property type="project" value="InterPro"/>
</dbReference>
<feature type="non-terminal residue" evidence="3">
    <location>
        <position position="33"/>
    </location>
</feature>
<sequence>MNSEADSNKKSSLQISYLEIFNEHIHDLLVPPK</sequence>
<accession>A0A1Q9BTU3</accession>
<comment type="caution">
    <text evidence="3">The sequence shown here is derived from an EMBL/GenBank/DDBJ whole genome shotgun (WGS) entry which is preliminary data.</text>
</comment>
<keyword evidence="4" id="KW-1185">Reference proteome</keyword>
<evidence type="ECO:0000259" key="2">
    <source>
        <dbReference type="PROSITE" id="PS50067"/>
    </source>
</evidence>
<comment type="caution">
    <text evidence="1">Lacks conserved residue(s) required for the propagation of feature annotation.</text>
</comment>
<dbReference type="OrthoDB" id="3176171at2759"/>
<evidence type="ECO:0000313" key="4">
    <source>
        <dbReference type="Proteomes" id="UP000186817"/>
    </source>
</evidence>
<dbReference type="EMBL" id="LSRX01004246">
    <property type="protein sequence ID" value="OLP74113.1"/>
    <property type="molecule type" value="Genomic_DNA"/>
</dbReference>
<dbReference type="PROSITE" id="PS50067">
    <property type="entry name" value="KINESIN_MOTOR_2"/>
    <property type="match status" value="1"/>
</dbReference>
<comment type="similarity">
    <text evidence="1">Belongs to the TRAFAC class myosin-kinesin ATPase superfamily. Kinesin family.</text>
</comment>
<gene>
    <name evidence="3" type="ORF">AK812_SmicGene46445</name>
</gene>
<dbReference type="GO" id="GO:0005524">
    <property type="term" value="F:ATP binding"/>
    <property type="evidence" value="ECO:0007669"/>
    <property type="project" value="InterPro"/>
</dbReference>
<dbReference type="AlphaFoldDB" id="A0A1Q9BTU3"/>
<name>A0A1Q9BTU3_SYMMI</name>
<proteinExistence type="inferred from homology"/>
<dbReference type="GO" id="GO:0003777">
    <property type="term" value="F:microtubule motor activity"/>
    <property type="evidence" value="ECO:0007669"/>
    <property type="project" value="InterPro"/>
</dbReference>
<reference evidence="3 4" key="1">
    <citation type="submission" date="2016-02" db="EMBL/GenBank/DDBJ databases">
        <title>Genome analysis of coral dinoflagellate symbionts highlights evolutionary adaptations to a symbiotic lifestyle.</title>
        <authorList>
            <person name="Aranda M."/>
            <person name="Li Y."/>
            <person name="Liew Y.J."/>
            <person name="Baumgarten S."/>
            <person name="Simakov O."/>
            <person name="Wilson M."/>
            <person name="Piel J."/>
            <person name="Ashoor H."/>
            <person name="Bougouffa S."/>
            <person name="Bajic V.B."/>
            <person name="Ryu T."/>
            <person name="Ravasi T."/>
            <person name="Bayer T."/>
            <person name="Micklem G."/>
            <person name="Kim H."/>
            <person name="Bhak J."/>
            <person name="Lajeunesse T.C."/>
            <person name="Voolstra C.R."/>
        </authorList>
    </citation>
    <scope>NUCLEOTIDE SEQUENCE [LARGE SCALE GENOMIC DNA]</scope>
    <source>
        <strain evidence="3 4">CCMP2467</strain>
    </source>
</reference>
<dbReference type="InterPro" id="IPR001752">
    <property type="entry name" value="Kinesin_motor_dom"/>
</dbReference>
<feature type="domain" description="Kinesin motor" evidence="2">
    <location>
        <begin position="1"/>
        <end position="33"/>
    </location>
</feature>
<dbReference type="GO" id="GO:0007018">
    <property type="term" value="P:microtubule-based movement"/>
    <property type="evidence" value="ECO:0007669"/>
    <property type="project" value="InterPro"/>
</dbReference>